<dbReference type="EMBL" id="MSKK01000052">
    <property type="protein sequence ID" value="OLO43973.1"/>
    <property type="molecule type" value="Genomic_DNA"/>
</dbReference>
<proteinExistence type="predicted"/>
<dbReference type="Gene3D" id="3.40.50.300">
    <property type="entry name" value="P-loop containing nucleotide triphosphate hydrolases"/>
    <property type="match status" value="1"/>
</dbReference>
<dbReference type="RefSeq" id="WP_075412400.1">
    <property type="nucleotide sequence ID" value="NZ_MSKK01000052.1"/>
</dbReference>
<evidence type="ECO:0000259" key="1">
    <source>
        <dbReference type="Pfam" id="PF13191"/>
    </source>
</evidence>
<sequence>MDNINNPYTPNAGAAPEVLIGRDGQTEAFSILLQRLKRGRTEQSMIMTGLRGVGKTVLLNRFAELAELAGWKSIELEASKHDETAFRQSIFSKFRAALLHISPRRRWSERARHAAEVLSSFVLSIDNPALFPSRGT</sequence>
<dbReference type="Pfam" id="PF13191">
    <property type="entry name" value="AAA_16"/>
    <property type="match status" value="1"/>
</dbReference>
<dbReference type="InterPro" id="IPR027417">
    <property type="entry name" value="P-loop_NTPase"/>
</dbReference>
<organism evidence="2 3">
    <name type="scientific">Actinomyces oris</name>
    <dbReference type="NCBI Taxonomy" id="544580"/>
    <lineage>
        <taxon>Bacteria</taxon>
        <taxon>Bacillati</taxon>
        <taxon>Actinomycetota</taxon>
        <taxon>Actinomycetes</taxon>
        <taxon>Actinomycetales</taxon>
        <taxon>Actinomycetaceae</taxon>
        <taxon>Actinomyces</taxon>
    </lineage>
</organism>
<feature type="domain" description="Orc1-like AAA ATPase" evidence="1">
    <location>
        <begin position="19"/>
        <end position="115"/>
    </location>
</feature>
<protein>
    <recommendedName>
        <fullName evidence="1">Orc1-like AAA ATPase domain-containing protein</fullName>
    </recommendedName>
</protein>
<gene>
    <name evidence="2" type="ORF">BKH31_11475</name>
</gene>
<name>A0A1Q8V792_9ACTO</name>
<evidence type="ECO:0000313" key="2">
    <source>
        <dbReference type="EMBL" id="OLO43973.1"/>
    </source>
</evidence>
<dbReference type="AlphaFoldDB" id="A0A1Q8V792"/>
<dbReference type="InterPro" id="IPR041664">
    <property type="entry name" value="AAA_16"/>
</dbReference>
<accession>A0A1Q8V792</accession>
<dbReference type="Proteomes" id="UP000186471">
    <property type="component" value="Unassembled WGS sequence"/>
</dbReference>
<dbReference type="SUPFAM" id="SSF52540">
    <property type="entry name" value="P-loop containing nucleoside triphosphate hydrolases"/>
    <property type="match status" value="1"/>
</dbReference>
<comment type="caution">
    <text evidence="2">The sequence shown here is derived from an EMBL/GenBank/DDBJ whole genome shotgun (WGS) entry which is preliminary data.</text>
</comment>
<evidence type="ECO:0000313" key="3">
    <source>
        <dbReference type="Proteomes" id="UP000186471"/>
    </source>
</evidence>
<reference evidence="2 3" key="1">
    <citation type="submission" date="2016-12" db="EMBL/GenBank/DDBJ databases">
        <title>Genomic comparison of strains in the 'Actinomyces naeslundii' group.</title>
        <authorList>
            <person name="Mughal S.R."/>
            <person name="Do T."/>
            <person name="Gilbert S.C."/>
            <person name="Witherden E.A."/>
            <person name="Didelot X."/>
            <person name="Beighton D."/>
        </authorList>
    </citation>
    <scope>NUCLEOTIDE SEQUENCE [LARGE SCALE GENOMIC DNA]</scope>
    <source>
        <strain evidence="2 3">R21091</strain>
    </source>
</reference>